<dbReference type="InterPro" id="IPR001650">
    <property type="entry name" value="Helicase_C-like"/>
</dbReference>
<feature type="region of interest" description="Disordered" evidence="1">
    <location>
        <begin position="62"/>
        <end position="89"/>
    </location>
</feature>
<dbReference type="KEGG" id="msw:MSSIT_1240"/>
<dbReference type="Gene3D" id="3.40.50.300">
    <property type="entry name" value="P-loop containing nucleotide triphosphate hydrolases"/>
    <property type="match status" value="1"/>
</dbReference>
<proteinExistence type="predicted"/>
<dbReference type="SMART" id="SM00490">
    <property type="entry name" value="HELICc"/>
    <property type="match status" value="1"/>
</dbReference>
<dbReference type="AlphaFoldDB" id="A0A0E3P5N0"/>
<dbReference type="PROSITE" id="PS51194">
    <property type="entry name" value="HELICASE_CTER"/>
    <property type="match status" value="1"/>
</dbReference>
<dbReference type="HOGENOM" id="CLU_004880_0_0_2"/>
<keyword evidence="3" id="KW-0378">Hydrolase</keyword>
<evidence type="ECO:0000256" key="1">
    <source>
        <dbReference type="SAM" id="MobiDB-lite"/>
    </source>
</evidence>
<keyword evidence="3" id="KW-0547">Nucleotide-binding</keyword>
<keyword evidence="3" id="KW-0347">Helicase</keyword>
<dbReference type="NCBIfam" id="NF038326">
    <property type="entry name" value="DISARM_DrmAL"/>
    <property type="match status" value="1"/>
</dbReference>
<feature type="domain" description="Helicase C-terminal" evidence="2">
    <location>
        <begin position="980"/>
        <end position="1143"/>
    </location>
</feature>
<dbReference type="SUPFAM" id="SSF52540">
    <property type="entry name" value="P-loop containing nucleoside triphosphate hydrolases"/>
    <property type="match status" value="1"/>
</dbReference>
<sequence length="1280" mass="145629">MNIYWTLWSENVREKYIEELIKEVLGPRNGSEETIIEADPYTEYITGVIIPKDCKQRELGPESEILNVEGDDKGAEDSDSQEKTYSTLPSELDPRVRSKSFGISFLVKGKDPYLKVCVTWGRYFKEELVSENSNRMDVAETEFSWKRKPYCKIFNLNTSGESSNEITVYEGIDGKVVLNSRIKVKNSLHIMLSLINELKIGDCYGDKVIESSLYQPSIRVILGNDCKLESIDSEENDELNFIYRENPVLARGHMCSSIWKDVDYQDKFDIKVLWPEGIHFDECREFITCDVRSEFVPLYPNPAPLFEWKNFEILNSPVFSALKLSEMWDETEIKGYLDPILKSYEKWILMNETSLEGFSDKDKIIAKKLIDKQKICLKRINGGIESLQKNKDILLSFCFANKVIWLQNLWKKGGKLKESNIDFVWRPFQLAFFLMNLESLSNKDSEFRDYVDLLWVPTGGGKTESYLAMMAFVMALRRRNAQTRFRNGDKDNKDITGAGTSIISRYTLRLLTVQQFRRTLIMITAAEYLRVFNNQGLSGWRPQKCSISNDWLYGTVRFSVGMWVGGGVSPNHLRGEQGAIKALQNSSSSEGEPAQIVKCPVCGTWLAVPSSGLPAGINKIYLVIKYEKTLSELKSHVSKITSVSNLIKEIQVSDNRCLSNCFIMYITLDSSRKVDEKEFDDIISKLEKELNVKVVSFRPSRPGYFPSYNEVGRKKDSPVDFEIFCPNPECDLNSNVNYKEGVPSNVSGSSKKKLPDGLFVKDDSSPFAENSHIPIPAYTVDEQIYHRCPTIIVSTADKIARLAFEPKSSYIFGNVKKYNGFYGYYRDDSEELLPNNYTKNAISKYSTNVNPFLPPDMIVQDELHLMDGPLGSMFGIYECIVDGLIRESGGIPKYIASSATVNDAAIQVKSLFNRPLFQFPAYGLTFKDSFFVKMPAWSSGWNENRPGRVYMGIYAPGRGPLTPIIRIWSRMLQTGEENCSEKDIVNFWTLVGYFNSIRELGGNRSLFREDIIERLNNISKGSVRNLDAEKVVELSSRINSTDIPQLLEELEQGKKRTINENPDAIFTTSMFGTGVDIPHLSLMVVNGQPKTTSQYIQATGRVGRDHGALVVTFYKAGRARDLSHYEIFTGYHHRINIEVEPASVSPFSDGCLEKAAGPAIVSFLRNMPDPSSRWFVESGHIIQSEESLNDFEKFLSRCLPRDVSKKTIQCFRSQYDRWLGISQKLGFTKNLVYNEYTLYRPPEKNVILGDPAHEKVGLCVVYKNAPQSLREIEETTAFEV</sequence>
<dbReference type="Pfam" id="PF00271">
    <property type="entry name" value="Helicase_C"/>
    <property type="match status" value="1"/>
</dbReference>
<dbReference type="Proteomes" id="UP000033111">
    <property type="component" value="Chromosome"/>
</dbReference>
<dbReference type="CDD" id="cd18785">
    <property type="entry name" value="SF2_C"/>
    <property type="match status" value="1"/>
</dbReference>
<dbReference type="EMBL" id="CP009506">
    <property type="protein sequence ID" value="AKB27959.1"/>
    <property type="molecule type" value="Genomic_DNA"/>
</dbReference>
<dbReference type="PATRIC" id="fig|1434120.4.peg.1582"/>
<reference evidence="3 4" key="1">
    <citation type="submission" date="2014-07" db="EMBL/GenBank/DDBJ databases">
        <title>Methanogenic archaea and the global carbon cycle.</title>
        <authorList>
            <person name="Henriksen J.R."/>
            <person name="Luke J."/>
            <person name="Reinhart S."/>
            <person name="Benedict M.N."/>
            <person name="Youngblut N.D."/>
            <person name="Metcalf M.E."/>
            <person name="Whitaker R.J."/>
            <person name="Metcalf W.W."/>
        </authorList>
    </citation>
    <scope>NUCLEOTIDE SEQUENCE [LARGE SCALE GENOMIC DNA]</scope>
    <source>
        <strain evidence="3 4">T4/M</strain>
    </source>
</reference>
<keyword evidence="3" id="KW-0067">ATP-binding</keyword>
<feature type="compositionally biased region" description="Basic and acidic residues" evidence="1">
    <location>
        <begin position="70"/>
        <end position="82"/>
    </location>
</feature>
<evidence type="ECO:0000259" key="2">
    <source>
        <dbReference type="PROSITE" id="PS51194"/>
    </source>
</evidence>
<evidence type="ECO:0000313" key="4">
    <source>
        <dbReference type="Proteomes" id="UP000033111"/>
    </source>
</evidence>
<name>A0A0E3P5N0_9EURY</name>
<dbReference type="GO" id="GO:0004386">
    <property type="term" value="F:helicase activity"/>
    <property type="evidence" value="ECO:0007669"/>
    <property type="project" value="UniProtKB-KW"/>
</dbReference>
<keyword evidence="4" id="KW-1185">Reference proteome</keyword>
<evidence type="ECO:0000313" key="3">
    <source>
        <dbReference type="EMBL" id="AKB27959.1"/>
    </source>
</evidence>
<protein>
    <submittedName>
        <fullName evidence="3">Superfamily II DNA and RNA helicase</fullName>
    </submittedName>
</protein>
<gene>
    <name evidence="3" type="ORF">MSSIT_1240</name>
</gene>
<organism evidence="3 4">
    <name type="scientific">Methanosarcina siciliae T4/M</name>
    <dbReference type="NCBI Taxonomy" id="1434120"/>
    <lineage>
        <taxon>Archaea</taxon>
        <taxon>Methanobacteriati</taxon>
        <taxon>Methanobacteriota</taxon>
        <taxon>Stenosarchaea group</taxon>
        <taxon>Methanomicrobia</taxon>
        <taxon>Methanosarcinales</taxon>
        <taxon>Methanosarcinaceae</taxon>
        <taxon>Methanosarcina</taxon>
    </lineage>
</organism>
<dbReference type="InterPro" id="IPR027417">
    <property type="entry name" value="P-loop_NTPase"/>
</dbReference>
<accession>A0A0E3P5N0</accession>